<keyword evidence="1" id="KW-0812">Transmembrane</keyword>
<name>A0AAN4W1D9_9BACT</name>
<accession>A0AAN4W1D9</accession>
<keyword evidence="3" id="KW-1185">Reference proteome</keyword>
<evidence type="ECO:0000313" key="2">
    <source>
        <dbReference type="EMBL" id="GJM63307.1"/>
    </source>
</evidence>
<keyword evidence="1" id="KW-1133">Transmembrane helix</keyword>
<evidence type="ECO:0000313" key="3">
    <source>
        <dbReference type="Proteomes" id="UP001310022"/>
    </source>
</evidence>
<dbReference type="GO" id="GO:0006355">
    <property type="term" value="P:regulation of DNA-templated transcription"/>
    <property type="evidence" value="ECO:0007669"/>
    <property type="project" value="TreeGrafter"/>
</dbReference>
<dbReference type="RefSeq" id="WP_338238489.1">
    <property type="nucleotide sequence ID" value="NZ_BQKE01000002.1"/>
</dbReference>
<dbReference type="EMBL" id="BQKE01000002">
    <property type="protein sequence ID" value="GJM63307.1"/>
    <property type="molecule type" value="Genomic_DNA"/>
</dbReference>
<dbReference type="PANTHER" id="PTHR35807:SF1">
    <property type="entry name" value="TRANSCRIPTIONAL REGULATOR REDD"/>
    <property type="match status" value="1"/>
</dbReference>
<protein>
    <recommendedName>
        <fullName evidence="4">DNA-binding transcriptional activator</fullName>
    </recommendedName>
</protein>
<evidence type="ECO:0000256" key="1">
    <source>
        <dbReference type="SAM" id="Phobius"/>
    </source>
</evidence>
<evidence type="ECO:0008006" key="4">
    <source>
        <dbReference type="Google" id="ProtNLM"/>
    </source>
</evidence>
<organism evidence="2 3">
    <name type="scientific">Persicobacter diffluens</name>
    <dbReference type="NCBI Taxonomy" id="981"/>
    <lineage>
        <taxon>Bacteria</taxon>
        <taxon>Pseudomonadati</taxon>
        <taxon>Bacteroidota</taxon>
        <taxon>Cytophagia</taxon>
        <taxon>Cytophagales</taxon>
        <taxon>Persicobacteraceae</taxon>
        <taxon>Persicobacter</taxon>
    </lineage>
</organism>
<sequence length="840" mass="97247">MPRVLILLFLTFINLDIFANGASTSTGIFFENSALARQNSSRLGIPSNGNIRLEGDFKLSFDLDPYATELMGHIMRTIVNDAHTLDLIYDPMDQECDAQLLLIWDGEIVLSKVPIAFNHQKQLGWQSVSIQYQEDKISFEMGEQKWTKALSLPKGSAISLNFGACKKEGFGLRDIPSFALRNIALWNGKHHYSWPLNQSKGSVIMEAHGRLEGYIEHPHWQAQEHHYWEKKWELSTSFHPAIIFNQKGEYIQILDQFSSKKIPLKTEKLEEKPLHLYSPNTPILHAFQKENEMLFWDARGAIPQVFDSLKSDFQLQNDGPMDFWHRNYLYHEPTDQILALNGYGVYKFRHFPQVFDEGQWHDINLQGDTMTPRYLMAMGMSNENEALLFGGMGNSSGAQSMGSKTYHDLWKLNLKERSLERLWNIDLHKTEYLPSRELIVEEGGDSFYTLLHPAHQFNTGVVLAEISIKTGSVKWVSDTIPTPYRDVNTQIHLFQQKSTKNFYACVSHGDYEQNQSLLSIYELKGPPISLAKLQDMNQRHLILNTLPKVGYFVAGGLLFLLLSMGGFLIYRNKKKDLPKAKPFNAQKIKHYESLITKPLEPQANSLYLFNEFQLYDREGNEISNLITEKLRQLFCIILFYPHLQGRAVHSNELAELLWPGTAREKTKNNRSISVRRLRLILEKCEGISIEHDNGDWRVKMEKDFYCDYQEFLNYQDQLKFQDGIGEAEFKAFFAIVASGKLVQGLRIEWLEDSIGQLKSETIDFLVRYAENCENPLWVEKITDCIFKFDDLEEQALTLKIKALLFMDKTVQAHHEYEKFNNQYLKLFGESYNKSFKEVVK</sequence>
<proteinExistence type="predicted"/>
<feature type="transmembrane region" description="Helical" evidence="1">
    <location>
        <begin position="549"/>
        <end position="570"/>
    </location>
</feature>
<dbReference type="PANTHER" id="PTHR35807">
    <property type="entry name" value="TRANSCRIPTIONAL REGULATOR REDD-RELATED"/>
    <property type="match status" value="1"/>
</dbReference>
<dbReference type="InterPro" id="IPR051677">
    <property type="entry name" value="AfsR-DnrI-RedD_regulator"/>
</dbReference>
<gene>
    <name evidence="2" type="ORF">PEDI_38590</name>
</gene>
<dbReference type="AlphaFoldDB" id="A0AAN4W1D9"/>
<keyword evidence="1" id="KW-0472">Membrane</keyword>
<dbReference type="GO" id="GO:0003677">
    <property type="term" value="F:DNA binding"/>
    <property type="evidence" value="ECO:0007669"/>
    <property type="project" value="TreeGrafter"/>
</dbReference>
<dbReference type="Proteomes" id="UP001310022">
    <property type="component" value="Unassembled WGS sequence"/>
</dbReference>
<comment type="caution">
    <text evidence="2">The sequence shown here is derived from an EMBL/GenBank/DDBJ whole genome shotgun (WGS) entry which is preliminary data.</text>
</comment>
<reference evidence="2 3" key="1">
    <citation type="submission" date="2021-12" db="EMBL/GenBank/DDBJ databases">
        <title>Genome sequencing of bacteria with rrn-lacking chromosome and rrn-plasmid.</title>
        <authorList>
            <person name="Anda M."/>
            <person name="Iwasaki W."/>
        </authorList>
    </citation>
    <scope>NUCLEOTIDE SEQUENCE [LARGE SCALE GENOMIC DNA]</scope>
    <source>
        <strain evidence="2 3">NBRC 15940</strain>
    </source>
</reference>